<dbReference type="PANTHER" id="PTHR27005">
    <property type="entry name" value="WALL-ASSOCIATED RECEPTOR KINASE-LIKE 21"/>
    <property type="match status" value="1"/>
</dbReference>
<keyword evidence="9" id="KW-1133">Transmembrane helix</keyword>
<protein>
    <recommendedName>
        <fullName evidence="10">Protein kinase domain-containing protein</fullName>
    </recommendedName>
</protein>
<dbReference type="Gene3D" id="1.10.510.10">
    <property type="entry name" value="Transferase(Phosphotransferase) domain 1"/>
    <property type="match status" value="2"/>
</dbReference>
<dbReference type="InterPro" id="IPR011009">
    <property type="entry name" value="Kinase-like_dom_sf"/>
</dbReference>
<feature type="transmembrane region" description="Helical" evidence="9">
    <location>
        <begin position="762"/>
        <end position="783"/>
    </location>
</feature>
<dbReference type="InterPro" id="IPR000719">
    <property type="entry name" value="Prot_kinase_dom"/>
</dbReference>
<dbReference type="GO" id="GO:0007166">
    <property type="term" value="P:cell surface receptor signaling pathway"/>
    <property type="evidence" value="ECO:0007669"/>
    <property type="project" value="InterPro"/>
</dbReference>
<proteinExistence type="predicted"/>
<organism evidence="11 12">
    <name type="scientific">Leersia perrieri</name>
    <dbReference type="NCBI Taxonomy" id="77586"/>
    <lineage>
        <taxon>Eukaryota</taxon>
        <taxon>Viridiplantae</taxon>
        <taxon>Streptophyta</taxon>
        <taxon>Embryophyta</taxon>
        <taxon>Tracheophyta</taxon>
        <taxon>Spermatophyta</taxon>
        <taxon>Magnoliopsida</taxon>
        <taxon>Liliopsida</taxon>
        <taxon>Poales</taxon>
        <taxon>Poaceae</taxon>
        <taxon>BOP clade</taxon>
        <taxon>Oryzoideae</taxon>
        <taxon>Oryzeae</taxon>
        <taxon>Oryzinae</taxon>
        <taxon>Leersia</taxon>
    </lineage>
</organism>
<keyword evidence="2" id="KW-0723">Serine/threonine-protein kinase</keyword>
<dbReference type="InterPro" id="IPR008271">
    <property type="entry name" value="Ser/Thr_kinase_AS"/>
</dbReference>
<evidence type="ECO:0000256" key="1">
    <source>
        <dbReference type="ARBA" id="ARBA00004479"/>
    </source>
</evidence>
<name>A0A0D9W3W1_9ORYZ</name>
<accession>A0A0D9W3W1</accession>
<sequence length="1156" mass="127431">MNARTTPVMVYAKINPVVSIVSVILVSKGMPLFKEVAKNYAHPGVVACVLVGLIGFLGWEVIQHKRSIKKQTLLRQRDEYFQQHGGQLLLEMMKVEGNVAFTIYERGQIEMATNNFSKDNIIGEGGQGTVYKAVLDNTVVAIKRCKEVEESHKMDFVQELVILCRVNHPNIVKLLGCCLQFEAPMLVYEFVQNKTLQELLEHQRSRRLLVTLGTRLRIAAESSEALAHLHSMPHPIIHGDVKPPNILLAEGWVAKVSDFGCSTIDEKTQPVPKGTPGYLDPDYLLEYQLTAKNDVYSFGVILLELLTGRRPLSKERKCLTSMFQEAMMDGTLHEMLDSDIVSECSTGVVHQTALLASRCLAFPGSMRPTMKQVAEELWLLALSDGVQQCPQPPLVLDGLILAEIGNTTTSSRYATSRTSDVYIPAALLGAGGALPPAPGSNCSTACGGVNVSYPFGFEPGCSLPGFELTCRETNKGKKPFLGHGYVELASVSLLDGLARVWNNISTYCNDTTSETNVDVVALPEMYKLSESGNKFTVVGCQAVAIIGVGEEELALFQSGCVATKCGRRGDRLIDSTCSGAGCCQTTITKGYNMYQVWFQNYSTIFNVTKDIYNVSRCSYAVLMESSSFSFRKSYVRSSEFFDTNGGQVPMVLEWAIRNASNCVEAQKKRESYACVSENSACLNSSSGPGYICSCAKGFHGNPYLLNGCKDINECQDNKTYPCYGECRNTFGSFDCICPGGTKGNATIPEGCRKDIFTPKVRLAIGMAACVLFGLFGFLGWRMIRHKRTIKEQALLRQTDEYFIQHGGQLLLEMMKAEGNVGFTLYKKGEIETATKNFKKTHIVGEGGQGTVYRALIDGVDVAIKKCKEIDESRKTDFVQELVILCRVSHPNIVRLLGCCLQFEAPMLIYEFVQNKTLKELLDLQRSRRFHVTLGTRLRIAAESAEALAHLHSLPHPILHGDVKPANILLAEGMVAKVSDFGCSTIDEKTQDVLKGTPGYIDPEYLLEYQLTAKNDVYSFGVILVELLTCKRTLSKESKTLTSLFLQAIDDGMLIELLDSDIVDEASMGVIHRVAVLASQCLVVPGATRPVMVLVAEELRKLALADEVQQHQQPPLLLDDMNFTEMESTMSTWCNQSKTNGANSLKKKAMLSIQLGR</sequence>
<feature type="transmembrane region" description="Helical" evidence="9">
    <location>
        <begin position="40"/>
        <end position="62"/>
    </location>
</feature>
<dbReference type="FunFam" id="2.10.25.10:FF:000355">
    <property type="entry name" value="Wall-associated receptor kinase 3"/>
    <property type="match status" value="1"/>
</dbReference>
<dbReference type="InterPro" id="IPR000742">
    <property type="entry name" value="EGF"/>
</dbReference>
<dbReference type="Pfam" id="PF13947">
    <property type="entry name" value="GUB_WAK_bind"/>
    <property type="match status" value="1"/>
</dbReference>
<reference evidence="11 12" key="1">
    <citation type="submission" date="2012-08" db="EMBL/GenBank/DDBJ databases">
        <title>Oryza genome evolution.</title>
        <authorList>
            <person name="Wing R.A."/>
        </authorList>
    </citation>
    <scope>NUCLEOTIDE SEQUENCE</scope>
</reference>
<keyword evidence="3" id="KW-0808">Transferase</keyword>
<dbReference type="PANTHER" id="PTHR27005:SF37">
    <property type="entry name" value="OS04G0367600 PROTEIN"/>
    <property type="match status" value="1"/>
</dbReference>
<dbReference type="InterPro" id="IPR001881">
    <property type="entry name" value="EGF-like_Ca-bd_dom"/>
</dbReference>
<evidence type="ECO:0000313" key="11">
    <source>
        <dbReference type="EnsemblPlants" id="LPERR04G06250.2"/>
    </source>
</evidence>
<evidence type="ECO:0000256" key="6">
    <source>
        <dbReference type="ARBA" id="ARBA00022840"/>
    </source>
</evidence>
<dbReference type="SUPFAM" id="SSF56112">
    <property type="entry name" value="Protein kinase-like (PK-like)"/>
    <property type="match status" value="2"/>
</dbReference>
<dbReference type="InterPro" id="IPR018097">
    <property type="entry name" value="EGF_Ca-bd_CS"/>
</dbReference>
<keyword evidence="7" id="KW-1015">Disulfide bond</keyword>
<dbReference type="Proteomes" id="UP000032180">
    <property type="component" value="Chromosome 4"/>
</dbReference>
<dbReference type="eggNOG" id="ENOG502QQPF">
    <property type="taxonomic scope" value="Eukaryota"/>
</dbReference>
<feature type="domain" description="Protein kinase" evidence="10">
    <location>
        <begin position="116"/>
        <end position="379"/>
    </location>
</feature>
<evidence type="ECO:0000259" key="10">
    <source>
        <dbReference type="PROSITE" id="PS50011"/>
    </source>
</evidence>
<dbReference type="SMART" id="SM00179">
    <property type="entry name" value="EGF_CA"/>
    <property type="match status" value="1"/>
</dbReference>
<keyword evidence="9" id="KW-0472">Membrane</keyword>
<keyword evidence="12" id="KW-1185">Reference proteome</keyword>
<dbReference type="FunFam" id="3.30.200.20:FF:000582">
    <property type="entry name" value="Os04g0370900 protein"/>
    <property type="match status" value="2"/>
</dbReference>
<keyword evidence="8" id="KW-0325">Glycoprotein</keyword>
<dbReference type="GO" id="GO:0005524">
    <property type="term" value="F:ATP binding"/>
    <property type="evidence" value="ECO:0007669"/>
    <property type="project" value="UniProtKB-KW"/>
</dbReference>
<dbReference type="Gene3D" id="3.30.200.20">
    <property type="entry name" value="Phosphorylase Kinase, domain 1"/>
    <property type="match status" value="2"/>
</dbReference>
<evidence type="ECO:0000256" key="9">
    <source>
        <dbReference type="SAM" id="Phobius"/>
    </source>
</evidence>
<dbReference type="GO" id="GO:0004674">
    <property type="term" value="F:protein serine/threonine kinase activity"/>
    <property type="evidence" value="ECO:0007669"/>
    <property type="project" value="UniProtKB-KW"/>
</dbReference>
<dbReference type="AlphaFoldDB" id="A0A0D9W3W1"/>
<dbReference type="CDD" id="cd00054">
    <property type="entry name" value="EGF_CA"/>
    <property type="match status" value="1"/>
</dbReference>
<reference evidence="12" key="2">
    <citation type="submission" date="2013-12" db="EMBL/GenBank/DDBJ databases">
        <authorList>
            <person name="Yu Y."/>
            <person name="Lee S."/>
            <person name="de Baynast K."/>
            <person name="Wissotski M."/>
            <person name="Liu L."/>
            <person name="Talag J."/>
            <person name="Goicoechea J."/>
            <person name="Angelova A."/>
            <person name="Jetty R."/>
            <person name="Kudrna D."/>
            <person name="Golser W."/>
            <person name="Rivera L."/>
            <person name="Zhang J."/>
            <person name="Wing R."/>
        </authorList>
    </citation>
    <scope>NUCLEOTIDE SEQUENCE</scope>
</reference>
<evidence type="ECO:0000313" key="12">
    <source>
        <dbReference type="Proteomes" id="UP000032180"/>
    </source>
</evidence>
<evidence type="ECO:0000256" key="5">
    <source>
        <dbReference type="ARBA" id="ARBA00022741"/>
    </source>
</evidence>
<comment type="subcellular location">
    <subcellularLocation>
        <location evidence="1">Membrane</location>
        <topology evidence="1">Single-pass type I membrane protein</topology>
    </subcellularLocation>
</comment>
<dbReference type="SUPFAM" id="SSF57196">
    <property type="entry name" value="EGF/Laminin"/>
    <property type="match status" value="1"/>
</dbReference>
<dbReference type="PROSITE" id="PS00108">
    <property type="entry name" value="PROTEIN_KINASE_ST"/>
    <property type="match status" value="2"/>
</dbReference>
<dbReference type="InterPro" id="IPR025287">
    <property type="entry name" value="WAK_GUB"/>
</dbReference>
<dbReference type="GO" id="GO:0030247">
    <property type="term" value="F:polysaccharide binding"/>
    <property type="evidence" value="ECO:0007669"/>
    <property type="project" value="InterPro"/>
</dbReference>
<dbReference type="STRING" id="77586.A0A0D9W3W1"/>
<dbReference type="InterPro" id="IPR045274">
    <property type="entry name" value="WAK-like"/>
</dbReference>
<dbReference type="FunFam" id="1.10.510.10:FF:000473">
    <property type="entry name" value="Putative wall-associated kinase"/>
    <property type="match status" value="2"/>
</dbReference>
<keyword evidence="2" id="KW-0418">Kinase</keyword>
<dbReference type="GO" id="GO:0005886">
    <property type="term" value="C:plasma membrane"/>
    <property type="evidence" value="ECO:0007669"/>
    <property type="project" value="TreeGrafter"/>
</dbReference>
<dbReference type="Gene3D" id="2.10.25.10">
    <property type="entry name" value="Laminin"/>
    <property type="match status" value="1"/>
</dbReference>
<evidence type="ECO:0000256" key="3">
    <source>
        <dbReference type="ARBA" id="ARBA00022679"/>
    </source>
</evidence>
<dbReference type="PROSITE" id="PS50011">
    <property type="entry name" value="PROTEIN_KINASE_DOM"/>
    <property type="match status" value="2"/>
</dbReference>
<dbReference type="GO" id="GO:0005509">
    <property type="term" value="F:calcium ion binding"/>
    <property type="evidence" value="ECO:0007669"/>
    <property type="project" value="InterPro"/>
</dbReference>
<keyword evidence="5" id="KW-0547">Nucleotide-binding</keyword>
<dbReference type="SMART" id="SM00181">
    <property type="entry name" value="EGF"/>
    <property type="match status" value="2"/>
</dbReference>
<reference evidence="11" key="3">
    <citation type="submission" date="2015-04" db="UniProtKB">
        <authorList>
            <consortium name="EnsemblPlants"/>
        </authorList>
    </citation>
    <scope>IDENTIFICATION</scope>
</reference>
<dbReference type="Pfam" id="PF00069">
    <property type="entry name" value="Pkinase"/>
    <property type="match status" value="2"/>
</dbReference>
<evidence type="ECO:0000256" key="4">
    <source>
        <dbReference type="ARBA" id="ARBA00022729"/>
    </source>
</evidence>
<evidence type="ECO:0000256" key="7">
    <source>
        <dbReference type="ARBA" id="ARBA00023157"/>
    </source>
</evidence>
<evidence type="ECO:0000256" key="2">
    <source>
        <dbReference type="ARBA" id="ARBA00022527"/>
    </source>
</evidence>
<keyword evidence="9" id="KW-0812">Transmembrane</keyword>
<dbReference type="PROSITE" id="PS01187">
    <property type="entry name" value="EGF_CA"/>
    <property type="match status" value="1"/>
</dbReference>
<dbReference type="HOGENOM" id="CLU_000288_43_8_1"/>
<keyword evidence="6" id="KW-0067">ATP-binding</keyword>
<dbReference type="EnsemblPlants" id="LPERR04G06250.2">
    <property type="protein sequence ID" value="LPERR04G06250.2"/>
    <property type="gene ID" value="LPERR04G06250"/>
</dbReference>
<dbReference type="FunFam" id="2.10.25.10:FF:000628">
    <property type="entry name" value="Wall-associated receptor kinase 2"/>
    <property type="match status" value="1"/>
</dbReference>
<keyword evidence="4" id="KW-0732">Signal</keyword>
<feature type="domain" description="Protein kinase" evidence="10">
    <location>
        <begin position="837"/>
        <end position="1103"/>
    </location>
</feature>
<dbReference type="Gramene" id="LPERR04G06250.2">
    <property type="protein sequence ID" value="LPERR04G06250.2"/>
    <property type="gene ID" value="LPERR04G06250"/>
</dbReference>
<evidence type="ECO:0000256" key="8">
    <source>
        <dbReference type="ARBA" id="ARBA00023180"/>
    </source>
</evidence>
<dbReference type="SMART" id="SM00220">
    <property type="entry name" value="S_TKc"/>
    <property type="match status" value="2"/>
</dbReference>